<name>A0A9N9HES5_9GLOM</name>
<dbReference type="OrthoDB" id="442947at2759"/>
<feature type="non-terminal residue" evidence="2">
    <location>
        <position position="432"/>
    </location>
</feature>
<dbReference type="EMBL" id="CAJVQA010009277">
    <property type="protein sequence ID" value="CAG8683135.1"/>
    <property type="molecule type" value="Genomic_DNA"/>
</dbReference>
<dbReference type="AlphaFoldDB" id="A0A9N9HES5"/>
<dbReference type="Proteomes" id="UP000789759">
    <property type="component" value="Unassembled WGS sequence"/>
</dbReference>
<proteinExistence type="predicted"/>
<evidence type="ECO:0000256" key="1">
    <source>
        <dbReference type="SAM" id="MobiDB-lite"/>
    </source>
</evidence>
<gene>
    <name evidence="2" type="ORF">CPELLU_LOCUS10911</name>
</gene>
<accession>A0A9N9HES5</accession>
<sequence>NNTKQPISYNNNATNLEIIENKEDMQSTNQLYIRLINATKKMLEILEDQQNKGNFRPFSGSGRRNSTNRQNGTTPTEARVKQTYSRMKFGFTLLDIGENDNMKDIKYRFYEFSNKTIANEAIIRFSEFIDNDTINESDQRPKYIVKRAPEKPFNKDNDVIDDLTNALKYGLLLPSLEYDSFSTSDKLEECIKDISREIKEVDSKFPNQRKQMRMCIFFGREIFTKINDMFEFDVKHWVRFKRNGESPVSTTFNHYHFSKILDKIDLIKEKFGLEERIENHEKDKRSIRVFYMKKGKKNKLKLEWDKGSDDPDLRLSVKSQYDHRWENFLNDIVKKLQEKPKTKDFNGLWFACKDFPGIECVCVQQTFMKRCFYNDKFQLTIDTTCRDNGGKVKNEDSISVKHLSWRTNEEFDFENTIFETFKFAKEIINFIN</sequence>
<feature type="compositionally biased region" description="Polar residues" evidence="1">
    <location>
        <begin position="62"/>
        <end position="76"/>
    </location>
</feature>
<comment type="caution">
    <text evidence="2">The sequence shown here is derived from an EMBL/GenBank/DDBJ whole genome shotgun (WGS) entry which is preliminary data.</text>
</comment>
<evidence type="ECO:0000313" key="2">
    <source>
        <dbReference type="EMBL" id="CAG8683135.1"/>
    </source>
</evidence>
<evidence type="ECO:0000313" key="3">
    <source>
        <dbReference type="Proteomes" id="UP000789759"/>
    </source>
</evidence>
<reference evidence="2" key="1">
    <citation type="submission" date="2021-06" db="EMBL/GenBank/DDBJ databases">
        <authorList>
            <person name="Kallberg Y."/>
            <person name="Tangrot J."/>
            <person name="Rosling A."/>
        </authorList>
    </citation>
    <scope>NUCLEOTIDE SEQUENCE</scope>
    <source>
        <strain evidence="2">FL966</strain>
    </source>
</reference>
<keyword evidence="3" id="KW-1185">Reference proteome</keyword>
<feature type="region of interest" description="Disordered" evidence="1">
    <location>
        <begin position="52"/>
        <end position="77"/>
    </location>
</feature>
<organism evidence="2 3">
    <name type="scientific">Cetraspora pellucida</name>
    <dbReference type="NCBI Taxonomy" id="1433469"/>
    <lineage>
        <taxon>Eukaryota</taxon>
        <taxon>Fungi</taxon>
        <taxon>Fungi incertae sedis</taxon>
        <taxon>Mucoromycota</taxon>
        <taxon>Glomeromycotina</taxon>
        <taxon>Glomeromycetes</taxon>
        <taxon>Diversisporales</taxon>
        <taxon>Gigasporaceae</taxon>
        <taxon>Cetraspora</taxon>
    </lineage>
</organism>
<protein>
    <submittedName>
        <fullName evidence="2">8919_t:CDS:1</fullName>
    </submittedName>
</protein>